<evidence type="ECO:0000256" key="6">
    <source>
        <dbReference type="ARBA" id="ARBA00022741"/>
    </source>
</evidence>
<keyword evidence="9" id="KW-0472">Membrane</keyword>
<reference evidence="18" key="2">
    <citation type="submission" date="2025-09" db="UniProtKB">
        <authorList>
            <consortium name="Ensembl"/>
        </authorList>
    </citation>
    <scope>IDENTIFICATION</scope>
</reference>
<proteinExistence type="inferred from homology"/>
<evidence type="ECO:0000256" key="5">
    <source>
        <dbReference type="ARBA" id="ARBA00022737"/>
    </source>
</evidence>
<dbReference type="CDD" id="cd03244">
    <property type="entry name" value="ABCC_MRP_domain2"/>
    <property type="match status" value="1"/>
</dbReference>
<dbReference type="InterPro" id="IPR003593">
    <property type="entry name" value="AAA+_ATPase"/>
</dbReference>
<keyword evidence="7" id="KW-0067">ATP-binding</keyword>
<dbReference type="InterPro" id="IPR017871">
    <property type="entry name" value="ABC_transporter-like_CS"/>
</dbReference>
<keyword evidence="6" id="KW-0547">Nucleotide-binding</keyword>
<dbReference type="FunFam" id="3.40.50.300:FF:000074">
    <property type="entry name" value="Multidrug resistance-associated protein 5 isoform 1"/>
    <property type="match status" value="1"/>
</dbReference>
<evidence type="ECO:0000256" key="16">
    <source>
        <dbReference type="ARBA" id="ARBA00048171"/>
    </source>
</evidence>
<evidence type="ECO:0000313" key="18">
    <source>
        <dbReference type="Ensembl" id="ENSLBEP00000019567.1"/>
    </source>
</evidence>
<name>A0A3Q3FJ42_9LABR</name>
<dbReference type="PROSITE" id="PS50893">
    <property type="entry name" value="ABC_TRANSPORTER_2"/>
    <property type="match status" value="1"/>
</dbReference>
<evidence type="ECO:0000256" key="12">
    <source>
        <dbReference type="ARBA" id="ARBA00041913"/>
    </source>
</evidence>
<reference evidence="18" key="1">
    <citation type="submission" date="2025-08" db="UniProtKB">
        <authorList>
            <consortium name="Ensembl"/>
        </authorList>
    </citation>
    <scope>IDENTIFICATION</scope>
</reference>
<evidence type="ECO:0000256" key="11">
    <source>
        <dbReference type="ARBA" id="ARBA00041345"/>
    </source>
</evidence>
<comment type="catalytic activity">
    <reaction evidence="15">
        <text>17beta-estradiol 17-O-(beta-D-glucuronate)(in) + ATP + H2O = 17beta-estradiol 17-O-(beta-D-glucuronate)(out) + ADP + phosphate + H(+)</text>
        <dbReference type="Rhea" id="RHEA:60128"/>
        <dbReference type="ChEBI" id="CHEBI:15377"/>
        <dbReference type="ChEBI" id="CHEBI:15378"/>
        <dbReference type="ChEBI" id="CHEBI:30616"/>
        <dbReference type="ChEBI" id="CHEBI:43474"/>
        <dbReference type="ChEBI" id="CHEBI:82961"/>
        <dbReference type="ChEBI" id="CHEBI:456216"/>
    </reaction>
    <physiologicalReaction direction="left-to-right" evidence="15">
        <dbReference type="Rhea" id="RHEA:60129"/>
    </physiologicalReaction>
</comment>
<evidence type="ECO:0000256" key="3">
    <source>
        <dbReference type="ARBA" id="ARBA00022448"/>
    </source>
</evidence>
<dbReference type="GO" id="GO:0005524">
    <property type="term" value="F:ATP binding"/>
    <property type="evidence" value="ECO:0007669"/>
    <property type="project" value="UniProtKB-KW"/>
</dbReference>
<keyword evidence="3" id="KW-0813">Transport</keyword>
<sequence>MCVCDVILQAEWKLDSSSLPAGWPTEGHIQIRGFSLRYRPDLEPAIRNISIDIQGGEKVGIVGRTGAGKSSLMLGLFRIIEAAEGNIFIDGVDVSKLGLHELRSRITIIPQDPVLFSGSLRMNLDPFDCYSDEEVWRALEFSHLKSFVSGLPDKLNHECSEGGENLSVGQRQLLCLARALLRKTKILVLDEATAAVDMETDNLIQSTIRSQFEDCTVLTIAHRLNTIMDYNRVLVLEKGEMAEFDSPAVLTAQRGAFYKMAKDGAPSS</sequence>
<dbReference type="Proteomes" id="UP000261660">
    <property type="component" value="Unplaced"/>
</dbReference>
<comment type="subcellular location">
    <subcellularLocation>
        <location evidence="1">Endomembrane system</location>
        <topology evidence="1">Multi-pass membrane protein</topology>
    </subcellularLocation>
</comment>
<evidence type="ECO:0000256" key="7">
    <source>
        <dbReference type="ARBA" id="ARBA00022840"/>
    </source>
</evidence>
<dbReference type="PANTHER" id="PTHR24223">
    <property type="entry name" value="ATP-BINDING CASSETTE SUB-FAMILY C"/>
    <property type="match status" value="1"/>
</dbReference>
<dbReference type="Gene3D" id="3.40.50.300">
    <property type="entry name" value="P-loop containing nucleotide triphosphate hydrolases"/>
    <property type="match status" value="1"/>
</dbReference>
<evidence type="ECO:0000256" key="15">
    <source>
        <dbReference type="ARBA" id="ARBA00047576"/>
    </source>
</evidence>
<feature type="domain" description="ABC transporter" evidence="17">
    <location>
        <begin position="31"/>
        <end position="263"/>
    </location>
</feature>
<dbReference type="PROSITE" id="PS00211">
    <property type="entry name" value="ABC_TRANSPORTER_1"/>
    <property type="match status" value="1"/>
</dbReference>
<protein>
    <recommendedName>
        <fullName evidence="10">Multidrug resistance-associated protein 1</fullName>
    </recommendedName>
    <alternativeName>
        <fullName evidence="13">ATP-binding cassette sub-family C member 1</fullName>
    </alternativeName>
    <alternativeName>
        <fullName evidence="12">Glutathione-S-conjugate-translocating ATPase ABCC1</fullName>
    </alternativeName>
    <alternativeName>
        <fullName evidence="11">Leukotriene C(4) transporter</fullName>
    </alternativeName>
</protein>
<comment type="catalytic activity">
    <reaction evidence="14">
        <text>sphing-4-enine 1-phosphate(in) + ATP + H2O = sphing-4-enine 1-phosphate(out) + ADP + phosphate + H(+)</text>
        <dbReference type="Rhea" id="RHEA:38951"/>
        <dbReference type="ChEBI" id="CHEBI:15377"/>
        <dbReference type="ChEBI" id="CHEBI:15378"/>
        <dbReference type="ChEBI" id="CHEBI:30616"/>
        <dbReference type="ChEBI" id="CHEBI:43474"/>
        <dbReference type="ChEBI" id="CHEBI:60119"/>
        <dbReference type="ChEBI" id="CHEBI:456216"/>
    </reaction>
    <physiologicalReaction direction="left-to-right" evidence="14">
        <dbReference type="Rhea" id="RHEA:38952"/>
    </physiologicalReaction>
</comment>
<comment type="similarity">
    <text evidence="2">Belongs to the ABC transporter superfamily. ABCC family. Conjugate transporter (TC 3.A.1.208) subfamily.</text>
</comment>
<dbReference type="SUPFAM" id="SSF52540">
    <property type="entry name" value="P-loop containing nucleoside triphosphate hydrolases"/>
    <property type="match status" value="1"/>
</dbReference>
<dbReference type="PANTHER" id="PTHR24223:SF241">
    <property type="entry name" value="MULTIDRUG RESISTANCE-ASSOCIATED PROTEIN 1"/>
    <property type="match status" value="1"/>
</dbReference>
<evidence type="ECO:0000256" key="1">
    <source>
        <dbReference type="ARBA" id="ARBA00004127"/>
    </source>
</evidence>
<dbReference type="InterPro" id="IPR003439">
    <property type="entry name" value="ABC_transporter-like_ATP-bd"/>
</dbReference>
<evidence type="ECO:0000259" key="17">
    <source>
        <dbReference type="PROSITE" id="PS50893"/>
    </source>
</evidence>
<keyword evidence="5" id="KW-0677">Repeat</keyword>
<dbReference type="GO" id="GO:0034634">
    <property type="term" value="F:glutathione transmembrane transporter activity"/>
    <property type="evidence" value="ECO:0007669"/>
    <property type="project" value="TreeGrafter"/>
</dbReference>
<evidence type="ECO:0000256" key="4">
    <source>
        <dbReference type="ARBA" id="ARBA00022692"/>
    </source>
</evidence>
<organism evidence="18 19">
    <name type="scientific">Labrus bergylta</name>
    <name type="common">ballan wrasse</name>
    <dbReference type="NCBI Taxonomy" id="56723"/>
    <lineage>
        <taxon>Eukaryota</taxon>
        <taxon>Metazoa</taxon>
        <taxon>Chordata</taxon>
        <taxon>Craniata</taxon>
        <taxon>Vertebrata</taxon>
        <taxon>Euteleostomi</taxon>
        <taxon>Actinopterygii</taxon>
        <taxon>Neopterygii</taxon>
        <taxon>Teleostei</taxon>
        <taxon>Neoteleostei</taxon>
        <taxon>Acanthomorphata</taxon>
        <taxon>Eupercaria</taxon>
        <taxon>Labriformes</taxon>
        <taxon>Labridae</taxon>
        <taxon>Labrus</taxon>
    </lineage>
</organism>
<keyword evidence="8" id="KW-1133">Transmembrane helix</keyword>
<accession>A0A3Q3FJ42</accession>
<dbReference type="AlphaFoldDB" id="A0A3Q3FJ42"/>
<dbReference type="Ensembl" id="ENSLBET00000020627.1">
    <property type="protein sequence ID" value="ENSLBEP00000019567.1"/>
    <property type="gene ID" value="ENSLBEG00000014977.1"/>
</dbReference>
<dbReference type="SMART" id="SM00382">
    <property type="entry name" value="AAA"/>
    <property type="match status" value="1"/>
</dbReference>
<dbReference type="InterPro" id="IPR027417">
    <property type="entry name" value="P-loop_NTPase"/>
</dbReference>
<evidence type="ECO:0000256" key="8">
    <source>
        <dbReference type="ARBA" id="ARBA00022989"/>
    </source>
</evidence>
<dbReference type="InterPro" id="IPR050173">
    <property type="entry name" value="ABC_transporter_C-like"/>
</dbReference>
<evidence type="ECO:0000256" key="14">
    <source>
        <dbReference type="ARBA" id="ARBA00047354"/>
    </source>
</evidence>
<evidence type="ECO:0000256" key="2">
    <source>
        <dbReference type="ARBA" id="ARBA00009726"/>
    </source>
</evidence>
<evidence type="ECO:0000313" key="19">
    <source>
        <dbReference type="Proteomes" id="UP000261660"/>
    </source>
</evidence>
<evidence type="ECO:0000256" key="13">
    <source>
        <dbReference type="ARBA" id="ARBA00042274"/>
    </source>
</evidence>
<comment type="catalytic activity">
    <reaction evidence="16">
        <text>2',3'-cGAMP(in) + ATP + H2O = 2',3'-cGAMP(out) + ADP + phosphate + H(+)</text>
        <dbReference type="Rhea" id="RHEA:74887"/>
        <dbReference type="ChEBI" id="CHEBI:15377"/>
        <dbReference type="ChEBI" id="CHEBI:15378"/>
        <dbReference type="ChEBI" id="CHEBI:30616"/>
        <dbReference type="ChEBI" id="CHEBI:43474"/>
        <dbReference type="ChEBI" id="CHEBI:143093"/>
        <dbReference type="ChEBI" id="CHEBI:456216"/>
    </reaction>
</comment>
<dbReference type="GO" id="GO:0016323">
    <property type="term" value="C:basolateral plasma membrane"/>
    <property type="evidence" value="ECO:0007669"/>
    <property type="project" value="TreeGrafter"/>
</dbReference>
<dbReference type="GeneTree" id="ENSGT00940000157145"/>
<evidence type="ECO:0000256" key="10">
    <source>
        <dbReference type="ARBA" id="ARBA00041009"/>
    </source>
</evidence>
<evidence type="ECO:0000256" key="9">
    <source>
        <dbReference type="ARBA" id="ARBA00023136"/>
    </source>
</evidence>
<keyword evidence="19" id="KW-1185">Reference proteome</keyword>
<dbReference type="GO" id="GO:0016887">
    <property type="term" value="F:ATP hydrolysis activity"/>
    <property type="evidence" value="ECO:0007669"/>
    <property type="project" value="InterPro"/>
</dbReference>
<keyword evidence="4" id="KW-0812">Transmembrane</keyword>
<dbReference type="GO" id="GO:0012505">
    <property type="term" value="C:endomembrane system"/>
    <property type="evidence" value="ECO:0007669"/>
    <property type="project" value="UniProtKB-SubCell"/>
</dbReference>
<dbReference type="GO" id="GO:0008559">
    <property type="term" value="F:ABC-type xenobiotic transporter activity"/>
    <property type="evidence" value="ECO:0007669"/>
    <property type="project" value="TreeGrafter"/>
</dbReference>
<dbReference type="Pfam" id="PF00005">
    <property type="entry name" value="ABC_tran"/>
    <property type="match status" value="1"/>
</dbReference>